<evidence type="ECO:0000256" key="1">
    <source>
        <dbReference type="SAM" id="MobiDB-lite"/>
    </source>
</evidence>
<accession>A0A699VZ06</accession>
<comment type="caution">
    <text evidence="2">The sequence shown here is derived from an EMBL/GenBank/DDBJ whole genome shotgun (WGS) entry which is preliminary data.</text>
</comment>
<organism evidence="2">
    <name type="scientific">Tanacetum cinerariifolium</name>
    <name type="common">Dalmatian daisy</name>
    <name type="synonym">Chrysanthemum cinerariifolium</name>
    <dbReference type="NCBI Taxonomy" id="118510"/>
    <lineage>
        <taxon>Eukaryota</taxon>
        <taxon>Viridiplantae</taxon>
        <taxon>Streptophyta</taxon>
        <taxon>Embryophyta</taxon>
        <taxon>Tracheophyta</taxon>
        <taxon>Spermatophyta</taxon>
        <taxon>Magnoliopsida</taxon>
        <taxon>eudicotyledons</taxon>
        <taxon>Gunneridae</taxon>
        <taxon>Pentapetalae</taxon>
        <taxon>asterids</taxon>
        <taxon>campanulids</taxon>
        <taxon>Asterales</taxon>
        <taxon>Asteraceae</taxon>
        <taxon>Asteroideae</taxon>
        <taxon>Anthemideae</taxon>
        <taxon>Anthemidinae</taxon>
        <taxon>Tanacetum</taxon>
    </lineage>
</organism>
<sequence length="101" mass="10728">VNHSKFPLHKVPAAAPPKSQSVLTTADKTVSAVKPNFSKNRPKLASHAVYKSKSPLRRHLPSHPSSNSKNSSPRVTAAKASAVSAAQGKKGTWILRPNCLA</sequence>
<protein>
    <submittedName>
        <fullName evidence="2">Uncharacterized protein</fullName>
    </submittedName>
</protein>
<evidence type="ECO:0000313" key="2">
    <source>
        <dbReference type="EMBL" id="GFD38031.1"/>
    </source>
</evidence>
<gene>
    <name evidence="2" type="ORF">Tci_910000</name>
</gene>
<dbReference type="AlphaFoldDB" id="A0A699VZ06"/>
<feature type="region of interest" description="Disordered" evidence="1">
    <location>
        <begin position="1"/>
        <end position="88"/>
    </location>
</feature>
<dbReference type="EMBL" id="BKCJ011494647">
    <property type="protein sequence ID" value="GFD38031.1"/>
    <property type="molecule type" value="Genomic_DNA"/>
</dbReference>
<feature type="compositionally biased region" description="Low complexity" evidence="1">
    <location>
        <begin position="62"/>
        <end position="86"/>
    </location>
</feature>
<reference evidence="2" key="1">
    <citation type="journal article" date="2019" name="Sci. Rep.">
        <title>Draft genome of Tanacetum cinerariifolium, the natural source of mosquito coil.</title>
        <authorList>
            <person name="Yamashiro T."/>
            <person name="Shiraishi A."/>
            <person name="Satake H."/>
            <person name="Nakayama K."/>
        </authorList>
    </citation>
    <scope>NUCLEOTIDE SEQUENCE</scope>
</reference>
<feature type="non-terminal residue" evidence="2">
    <location>
        <position position="1"/>
    </location>
</feature>
<proteinExistence type="predicted"/>
<name>A0A699VZ06_TANCI</name>
<feature type="compositionally biased region" description="Polar residues" evidence="1">
    <location>
        <begin position="18"/>
        <end position="28"/>
    </location>
</feature>